<organism evidence="1 2">
    <name type="scientific">Limnospira platensis NIES-46</name>
    <dbReference type="NCBI Taxonomy" id="1236695"/>
    <lineage>
        <taxon>Bacteria</taxon>
        <taxon>Bacillati</taxon>
        <taxon>Cyanobacteriota</taxon>
        <taxon>Cyanophyceae</taxon>
        <taxon>Oscillatoriophycideae</taxon>
        <taxon>Oscillatoriales</taxon>
        <taxon>Sirenicapillariaceae</taxon>
        <taxon>Limnospira</taxon>
    </lineage>
</organism>
<dbReference type="Proteomes" id="UP000326169">
    <property type="component" value="Unassembled WGS sequence"/>
</dbReference>
<sequence length="188" mass="21525">MADYIIVTEGLTATEATAAVDNLSPYFKAVICQLAADAEPNSRVFVAPGNPFGHSQSEEDYAGEFLQQLRPDLQVLVPQNVRDKTYLDTFDNARVLRYWLKQEKYWPLESVILYCNKPHSFRSRIMFKSCDFPVQKVVGCRPEKVDNSMAIAPRLWFYNYPPIQFLYELATLVYDAGRVIIWKVSGSP</sequence>
<proteinExistence type="predicted"/>
<gene>
    <name evidence="1" type="ORF">NIES46_31320</name>
</gene>
<name>A0A5M3TAT7_LIMPL</name>
<protein>
    <recommendedName>
        <fullName evidence="3">DUF218 domain-containing protein</fullName>
    </recommendedName>
</protein>
<accession>A0A5M3TAT7</accession>
<evidence type="ECO:0000313" key="2">
    <source>
        <dbReference type="Proteomes" id="UP000326169"/>
    </source>
</evidence>
<evidence type="ECO:0000313" key="1">
    <source>
        <dbReference type="EMBL" id="GCE95071.1"/>
    </source>
</evidence>
<comment type="caution">
    <text evidence="1">The sequence shown here is derived from an EMBL/GenBank/DDBJ whole genome shotgun (WGS) entry which is preliminary data.</text>
</comment>
<dbReference type="RefSeq" id="WP_006619134.1">
    <property type="nucleotide sequence ID" value="NZ_BIMW01000122.1"/>
</dbReference>
<evidence type="ECO:0008006" key="3">
    <source>
        <dbReference type="Google" id="ProtNLM"/>
    </source>
</evidence>
<keyword evidence="2" id="KW-1185">Reference proteome</keyword>
<dbReference type="GeneID" id="301683938"/>
<dbReference type="EMBL" id="BIMW01000122">
    <property type="protein sequence ID" value="GCE95071.1"/>
    <property type="molecule type" value="Genomic_DNA"/>
</dbReference>
<reference evidence="1 2" key="1">
    <citation type="journal article" date="2019" name="J Genomics">
        <title>The Draft Genome of a Hydrogen-producing Cyanobacterium, Arthrospira platensis NIES-46.</title>
        <authorList>
            <person name="Suzuki S."/>
            <person name="Yamaguchi H."/>
            <person name="Kawachi M."/>
        </authorList>
    </citation>
    <scope>NUCLEOTIDE SEQUENCE [LARGE SCALE GENOMIC DNA]</scope>
    <source>
        <strain evidence="1 2">NIES-46</strain>
    </source>
</reference>